<reference evidence="1 2" key="1">
    <citation type="submission" date="2020-08" db="EMBL/GenBank/DDBJ databases">
        <title>Novel species isolated from subtropical streams in China.</title>
        <authorList>
            <person name="Lu H."/>
        </authorList>
    </citation>
    <scope>NUCLEOTIDE SEQUENCE [LARGE SCALE GENOMIC DNA]</scope>
    <source>
        <strain evidence="1 2">KACC 16656</strain>
    </source>
</reference>
<sequence>MIDWQIIVEGKFPSGWDEHKDGCWFPDFDVQRFLLPYFDVGDQPIDEYGSTNFDTNTMKRLRTHLEWQRAYLEARGTSWLVTETSDGVSASYEFQRDVILEIMDKTMSMVDLAIELNGQLVFRGD</sequence>
<keyword evidence="2" id="KW-1185">Reference proteome</keyword>
<gene>
    <name evidence="1" type="ORF">H8K52_20565</name>
</gene>
<organism evidence="1 2">
    <name type="scientific">Undibacterium seohonense</name>
    <dbReference type="NCBI Taxonomy" id="1344950"/>
    <lineage>
        <taxon>Bacteria</taxon>
        <taxon>Pseudomonadati</taxon>
        <taxon>Pseudomonadota</taxon>
        <taxon>Betaproteobacteria</taxon>
        <taxon>Burkholderiales</taxon>
        <taxon>Oxalobacteraceae</taxon>
        <taxon>Undibacterium</taxon>
    </lineage>
</organism>
<dbReference type="RefSeq" id="WP_186924783.1">
    <property type="nucleotide sequence ID" value="NZ_JACOFW010000065.1"/>
</dbReference>
<evidence type="ECO:0000313" key="1">
    <source>
        <dbReference type="EMBL" id="MBC3809730.1"/>
    </source>
</evidence>
<accession>A0ABR6XA62</accession>
<proteinExistence type="predicted"/>
<evidence type="ECO:0000313" key="2">
    <source>
        <dbReference type="Proteomes" id="UP000648257"/>
    </source>
</evidence>
<dbReference type="Proteomes" id="UP000648257">
    <property type="component" value="Unassembled WGS sequence"/>
</dbReference>
<comment type="caution">
    <text evidence="1">The sequence shown here is derived from an EMBL/GenBank/DDBJ whole genome shotgun (WGS) entry which is preliminary data.</text>
</comment>
<dbReference type="EMBL" id="JACOFW010000065">
    <property type="protein sequence ID" value="MBC3809730.1"/>
    <property type="molecule type" value="Genomic_DNA"/>
</dbReference>
<protein>
    <submittedName>
        <fullName evidence="1">Uncharacterized protein</fullName>
    </submittedName>
</protein>
<name>A0ABR6XA62_9BURK</name>